<accession>A0ABT5IFB8</accession>
<feature type="compositionally biased region" description="Low complexity" evidence="1">
    <location>
        <begin position="10"/>
        <end position="21"/>
    </location>
</feature>
<comment type="caution">
    <text evidence="3">The sequence shown here is derived from an EMBL/GenBank/DDBJ whole genome shotgun (WGS) entry which is preliminary data.</text>
</comment>
<proteinExistence type="predicted"/>
<reference evidence="3 4" key="1">
    <citation type="submission" date="2023-01" db="EMBL/GenBank/DDBJ databases">
        <title>Novel species of the genus Asticcacaulis isolated from rivers.</title>
        <authorList>
            <person name="Lu H."/>
        </authorList>
    </citation>
    <scope>NUCLEOTIDE SEQUENCE [LARGE SCALE GENOMIC DNA]</scope>
    <source>
        <strain evidence="3 4">DXS10W</strain>
    </source>
</reference>
<keyword evidence="2" id="KW-0812">Transmembrane</keyword>
<evidence type="ECO:0000256" key="1">
    <source>
        <dbReference type="SAM" id="MobiDB-lite"/>
    </source>
</evidence>
<evidence type="ECO:0000256" key="2">
    <source>
        <dbReference type="SAM" id="Phobius"/>
    </source>
</evidence>
<evidence type="ECO:0000313" key="4">
    <source>
        <dbReference type="Proteomes" id="UP001216595"/>
    </source>
</evidence>
<dbReference type="EMBL" id="JAQQKW010000005">
    <property type="protein sequence ID" value="MDC7694555.1"/>
    <property type="molecule type" value="Genomic_DNA"/>
</dbReference>
<name>A0ABT5IFB8_9CAUL</name>
<dbReference type="Proteomes" id="UP001216595">
    <property type="component" value="Unassembled WGS sequence"/>
</dbReference>
<protein>
    <recommendedName>
        <fullName evidence="5">Rod shape-determining protein MreD</fullName>
    </recommendedName>
</protein>
<feature type="transmembrane region" description="Helical" evidence="2">
    <location>
        <begin position="49"/>
        <end position="72"/>
    </location>
</feature>
<keyword evidence="4" id="KW-1185">Reference proteome</keyword>
<dbReference type="RefSeq" id="WP_272741270.1">
    <property type="nucleotide sequence ID" value="NZ_JAQQKW010000005.1"/>
</dbReference>
<gene>
    <name evidence="3" type="ORF">PQU94_09710</name>
</gene>
<organism evidence="3 4">
    <name type="scientific">Asticcacaulis currens</name>
    <dbReference type="NCBI Taxonomy" id="2984210"/>
    <lineage>
        <taxon>Bacteria</taxon>
        <taxon>Pseudomonadati</taxon>
        <taxon>Pseudomonadota</taxon>
        <taxon>Alphaproteobacteria</taxon>
        <taxon>Caulobacterales</taxon>
        <taxon>Caulobacteraceae</taxon>
        <taxon>Asticcacaulis</taxon>
    </lineage>
</organism>
<sequence length="207" mass="23011">MLAPQRRPRSSSTRSMTPSASRRARLYKALFENRTPRRGSGGIVGPQDWLFYPALMAILATVVLATDLPLSFGLDLPEPVWPVALAFAWPLIRPSFIAPLLLGVMGLFLDYFWGAPLGFYVISLMAVHAATLLIRSYIVGQDTWVVIGAYSLAVLLFFTLGVVLTTLDSGVVPRLISVFEQMFATWCLVVFVLILLDRFLNSDVRFN</sequence>
<keyword evidence="2" id="KW-0472">Membrane</keyword>
<feature type="transmembrane region" description="Helical" evidence="2">
    <location>
        <begin position="176"/>
        <end position="196"/>
    </location>
</feature>
<keyword evidence="2" id="KW-1133">Transmembrane helix</keyword>
<evidence type="ECO:0008006" key="5">
    <source>
        <dbReference type="Google" id="ProtNLM"/>
    </source>
</evidence>
<evidence type="ECO:0000313" key="3">
    <source>
        <dbReference type="EMBL" id="MDC7694555.1"/>
    </source>
</evidence>
<feature type="region of interest" description="Disordered" evidence="1">
    <location>
        <begin position="1"/>
        <end position="21"/>
    </location>
</feature>
<feature type="transmembrane region" description="Helical" evidence="2">
    <location>
        <begin position="144"/>
        <end position="164"/>
    </location>
</feature>
<feature type="transmembrane region" description="Helical" evidence="2">
    <location>
        <begin position="119"/>
        <end position="138"/>
    </location>
</feature>